<keyword evidence="2" id="KW-1185">Reference proteome</keyword>
<dbReference type="AlphaFoldDB" id="A0AAU9JKH8"/>
<dbReference type="Proteomes" id="UP001162131">
    <property type="component" value="Unassembled WGS sequence"/>
</dbReference>
<accession>A0AAU9JKH8</accession>
<evidence type="ECO:0000313" key="2">
    <source>
        <dbReference type="Proteomes" id="UP001162131"/>
    </source>
</evidence>
<comment type="caution">
    <text evidence="1">The sequence shown here is derived from an EMBL/GenBank/DDBJ whole genome shotgun (WGS) entry which is preliminary data.</text>
</comment>
<gene>
    <name evidence="1" type="ORF">BSTOLATCC_MIC44391</name>
</gene>
<protein>
    <submittedName>
        <fullName evidence="1">Uncharacterized protein</fullName>
    </submittedName>
</protein>
<reference evidence="1" key="1">
    <citation type="submission" date="2021-09" db="EMBL/GenBank/DDBJ databases">
        <authorList>
            <consortium name="AG Swart"/>
            <person name="Singh M."/>
            <person name="Singh A."/>
            <person name="Seah K."/>
            <person name="Emmerich C."/>
        </authorList>
    </citation>
    <scope>NUCLEOTIDE SEQUENCE</scope>
    <source>
        <strain evidence="1">ATCC30299</strain>
    </source>
</reference>
<organism evidence="1 2">
    <name type="scientific">Blepharisma stoltei</name>
    <dbReference type="NCBI Taxonomy" id="1481888"/>
    <lineage>
        <taxon>Eukaryota</taxon>
        <taxon>Sar</taxon>
        <taxon>Alveolata</taxon>
        <taxon>Ciliophora</taxon>
        <taxon>Postciliodesmatophora</taxon>
        <taxon>Heterotrichea</taxon>
        <taxon>Heterotrichida</taxon>
        <taxon>Blepharismidae</taxon>
        <taxon>Blepharisma</taxon>
    </lineage>
</organism>
<name>A0AAU9JKH8_9CILI</name>
<sequence>MEDLLLKNEYSQQEVLRKAISDPQSLPTYIWELEKLLSQTNQRINVLASQYHHNILDHQSNLQEIGVNLKSLLKKARFLQSQSQKMSREMSESYDKICECVRQLERVQEASELIRNAQQFFFKIKKNKNKKSPEIEELAQSLRGVKAIEKLMNN</sequence>
<evidence type="ECO:0000313" key="1">
    <source>
        <dbReference type="EMBL" id="CAG9327763.1"/>
    </source>
</evidence>
<proteinExistence type="predicted"/>
<dbReference type="EMBL" id="CAJZBQ010000044">
    <property type="protein sequence ID" value="CAG9327763.1"/>
    <property type="molecule type" value="Genomic_DNA"/>
</dbReference>